<keyword evidence="3" id="KW-1185">Reference proteome</keyword>
<organism evidence="2 3">
    <name type="scientific">Drechslerella dactyloides</name>
    <name type="common">Nematode-trapping fungus</name>
    <name type="synonym">Arthrobotrys dactyloides</name>
    <dbReference type="NCBI Taxonomy" id="74499"/>
    <lineage>
        <taxon>Eukaryota</taxon>
        <taxon>Fungi</taxon>
        <taxon>Dikarya</taxon>
        <taxon>Ascomycota</taxon>
        <taxon>Pezizomycotina</taxon>
        <taxon>Orbiliomycetes</taxon>
        <taxon>Orbiliales</taxon>
        <taxon>Orbiliaceae</taxon>
        <taxon>Drechslerella</taxon>
    </lineage>
</organism>
<sequence length="59" mass="6686">MSLTPLPSSNAAVLHKLEFSPEQGKQPTVQPRQPGIRSLLNPWMAREEKKKKKYSKGIK</sequence>
<feature type="compositionally biased region" description="Basic residues" evidence="1">
    <location>
        <begin position="49"/>
        <end position="59"/>
    </location>
</feature>
<comment type="caution">
    <text evidence="2">The sequence shown here is derived from an EMBL/GenBank/DDBJ whole genome shotgun (WGS) entry which is preliminary data.</text>
</comment>
<reference evidence="2" key="1">
    <citation type="submission" date="2023-01" db="EMBL/GenBank/DDBJ databases">
        <title>The chitinases involved in constricting ring structure development in the nematode-trapping fungus Drechslerella dactyloides.</title>
        <authorList>
            <person name="Wang R."/>
            <person name="Zhang L."/>
            <person name="Tang P."/>
            <person name="Li S."/>
            <person name="Liang L."/>
        </authorList>
    </citation>
    <scope>NUCLEOTIDE SEQUENCE</scope>
    <source>
        <strain evidence="2">YMF1.00031</strain>
    </source>
</reference>
<feature type="region of interest" description="Disordered" evidence="1">
    <location>
        <begin position="19"/>
        <end position="59"/>
    </location>
</feature>
<evidence type="ECO:0000313" key="2">
    <source>
        <dbReference type="EMBL" id="KAJ6260976.1"/>
    </source>
</evidence>
<name>A0AAD6IYS8_DREDA</name>
<proteinExistence type="predicted"/>
<protein>
    <submittedName>
        <fullName evidence="2">Uncharacterized protein</fullName>
    </submittedName>
</protein>
<dbReference type="AlphaFoldDB" id="A0AAD6IYS8"/>
<dbReference type="Proteomes" id="UP001221413">
    <property type="component" value="Unassembled WGS sequence"/>
</dbReference>
<dbReference type="EMBL" id="JAQGDS010000004">
    <property type="protein sequence ID" value="KAJ6260976.1"/>
    <property type="molecule type" value="Genomic_DNA"/>
</dbReference>
<evidence type="ECO:0000313" key="3">
    <source>
        <dbReference type="Proteomes" id="UP001221413"/>
    </source>
</evidence>
<gene>
    <name evidence="2" type="ORF">Dda_3639</name>
</gene>
<evidence type="ECO:0000256" key="1">
    <source>
        <dbReference type="SAM" id="MobiDB-lite"/>
    </source>
</evidence>
<accession>A0AAD6IYS8</accession>